<dbReference type="InterPro" id="IPR043502">
    <property type="entry name" value="DNA/RNA_pol_sf"/>
</dbReference>
<dbReference type="SUPFAM" id="SSF50630">
    <property type="entry name" value="Acid proteases"/>
    <property type="match status" value="1"/>
</dbReference>
<dbReference type="PANTHER" id="PTHR47331">
    <property type="entry name" value="PHD-TYPE DOMAIN-CONTAINING PROTEIN"/>
    <property type="match status" value="1"/>
</dbReference>
<protein>
    <submittedName>
        <fullName evidence="2">Uncharacterized protein LOC128199472</fullName>
    </submittedName>
</protein>
<dbReference type="GeneID" id="128199472"/>
<accession>A0ABM3M180</accession>
<reference evidence="2" key="1">
    <citation type="submission" date="2025-08" db="UniProtKB">
        <authorList>
            <consortium name="RefSeq"/>
        </authorList>
    </citation>
    <scope>IDENTIFICATION</scope>
</reference>
<dbReference type="InterPro" id="IPR021109">
    <property type="entry name" value="Peptidase_aspartic_dom_sf"/>
</dbReference>
<dbReference type="RefSeq" id="XP_052745152.1">
    <property type="nucleotide sequence ID" value="XM_052889192.1"/>
</dbReference>
<dbReference type="SUPFAM" id="SSF56672">
    <property type="entry name" value="DNA/RNA polymerases"/>
    <property type="match status" value="1"/>
</dbReference>
<sequence length="699" mass="79995">MSSKLDNNTIGKWEERRNNFDEVPTLKQFNKFLSDRADVLETLNRNKNDKLRQLPRPMTSSVRNYNNYNHYNNSNKNNNNNELKSFAASFNTNSYRCSVCKNDHRIYDCPIFLAKSVGERKTEVSRLRLCFNCLRGSHSLRFCRSGPCRTCNELHNTLLCTISNKHDYDTSNTSNSTTKNTTHNVPNSNLVNCSTSIQNTNQIILSTALITVTNPKTNQIEKVKALLDCGSQSTFISQSLKQKLSLDSEPINTINIIGIGNTSCDEVTETCTLQLGSINKDFNIQLTCYVMKQLTGQIPKIPINIQQLQIPTDIQLADPTFDQPAPIEVLIGADIFWDILGCEQHSLGPNNPKLRSSKFGWLISGPISNISKSQNKQCLANVSHVDEIDQQLTKSWELESVPTNTILHENEIACENHFRHFTRRLSTGRFCVRLPLTNDPNNLSNSYDLAKQRFLNLERRLKKQPAIKSQYIEFMREYAELAHLEKSKFCIPNPSYFLCHHSVFKPNSESTKIRIVFDGSARVPSSGLSINDIQLIGPNIQDFLFSILIPACQYKFILTGDIKELYRQILIDEEHRNLQIILWRENESLPLEKLRLNTVTCGFASASYLNTRCLWQLGEECDDEQIKNIIQHDFYVDDLITGSDKEKDLLYIQNSVSEALKKGCFNLRKYRSNSKTIYQSSTIHFTDNLSKVSHQILWD</sequence>
<evidence type="ECO:0000313" key="1">
    <source>
        <dbReference type="Proteomes" id="UP001652582"/>
    </source>
</evidence>
<dbReference type="Proteomes" id="UP001652582">
    <property type="component" value="Chromosome 25"/>
</dbReference>
<name>A0ABM3M180_BICAN</name>
<dbReference type="PANTHER" id="PTHR47331:SF5">
    <property type="entry name" value="RIBONUCLEASE H"/>
    <property type="match status" value="1"/>
</dbReference>
<keyword evidence="1" id="KW-1185">Reference proteome</keyword>
<proteinExistence type="predicted"/>
<dbReference type="Gene3D" id="2.40.70.10">
    <property type="entry name" value="Acid Proteases"/>
    <property type="match status" value="1"/>
</dbReference>
<organism evidence="1 2">
    <name type="scientific">Bicyclus anynana</name>
    <name type="common">Squinting bush brown butterfly</name>
    <dbReference type="NCBI Taxonomy" id="110368"/>
    <lineage>
        <taxon>Eukaryota</taxon>
        <taxon>Metazoa</taxon>
        <taxon>Ecdysozoa</taxon>
        <taxon>Arthropoda</taxon>
        <taxon>Hexapoda</taxon>
        <taxon>Insecta</taxon>
        <taxon>Pterygota</taxon>
        <taxon>Neoptera</taxon>
        <taxon>Endopterygota</taxon>
        <taxon>Lepidoptera</taxon>
        <taxon>Glossata</taxon>
        <taxon>Ditrysia</taxon>
        <taxon>Papilionoidea</taxon>
        <taxon>Nymphalidae</taxon>
        <taxon>Satyrinae</taxon>
        <taxon>Satyrini</taxon>
        <taxon>Mycalesina</taxon>
        <taxon>Bicyclus</taxon>
    </lineage>
</organism>
<gene>
    <name evidence="2" type="primary">LOC128199472</name>
</gene>
<evidence type="ECO:0000313" key="2">
    <source>
        <dbReference type="RefSeq" id="XP_052745152.1"/>
    </source>
</evidence>